<keyword evidence="3 7" id="KW-1133">Transmembrane helix</keyword>
<feature type="region of interest" description="Disordered" evidence="6">
    <location>
        <begin position="360"/>
        <end position="407"/>
    </location>
</feature>
<keyword evidence="2 7" id="KW-0812">Transmembrane</keyword>
<sequence length="585" mass="63230">MSLPLVLPGSCCPVPGLAPLPRAATATTAGTAASAGSLSAASAQPSLPSLSSRGCLPGLPQHCDPLPDDQSAGPDPDADLLPSRPLLLLGLLQIVLGCSLVALNFGALSLSSAPQVKNACPFWAGSSVILSGILGLTTWKRPMMLLANLFVLLSIICVLLNLAGFILGCQGVQFVAGVPRCDLVDMGEDKICLCCEEFLLTKCIEQETVLKLFHVKSCSAAHLLLKKVLFALCALNALTTTVCLVSAALRYLQIFTTRRSCIDEPQIEDQDHILDPDDFVPPVPPPSYFATFYSCTPQTSDRMLGSDVIPLPHIYGARIKGVEVFYPLDPPPPYEDVWSQDNSEQEGALQISVVEVVVDSEEASDREASQGEEIPESPSRVSLSPSNASLVPADGVPESTFNPLEKRSKSDPGLHCRFLQGAVLSCEAATQTEVKPQLCTVTLWKSLRARALRRRPQSLIDYKSYTDTKQLVAWILEQSSGSMSPDVHELVENIKSVLKSDEKHMAEAITSATYLEQVMMPAQQGMSLNAHVLPLRRHPGLLHLESCGDLSTFTIYEDQLAERRIQRAGHERPHSLIGVVRETVL</sequence>
<evidence type="ECO:0000256" key="1">
    <source>
        <dbReference type="ARBA" id="ARBA00004141"/>
    </source>
</evidence>
<feature type="transmembrane region" description="Helical" evidence="7">
    <location>
        <begin position="86"/>
        <end position="108"/>
    </location>
</feature>
<dbReference type="Pfam" id="PF04103">
    <property type="entry name" value="CD20"/>
    <property type="match status" value="1"/>
</dbReference>
<evidence type="ECO:0000256" key="5">
    <source>
        <dbReference type="ARBA" id="ARBA00034309"/>
    </source>
</evidence>
<protein>
    <submittedName>
        <fullName evidence="8">Protein FAM189A2</fullName>
    </submittedName>
</protein>
<comment type="similarity">
    <text evidence="5">Belongs to the ENTREP family.</text>
</comment>
<evidence type="ECO:0000313" key="8">
    <source>
        <dbReference type="EMBL" id="GAB0204532.1"/>
    </source>
</evidence>
<dbReference type="InterPro" id="IPR007237">
    <property type="entry name" value="CD20-like"/>
</dbReference>
<evidence type="ECO:0000256" key="7">
    <source>
        <dbReference type="SAM" id="Phobius"/>
    </source>
</evidence>
<evidence type="ECO:0000256" key="3">
    <source>
        <dbReference type="ARBA" id="ARBA00022989"/>
    </source>
</evidence>
<dbReference type="PANTHER" id="PTHR17615:SF8">
    <property type="entry name" value="ENDOSOMAL TRANSMEMBRANE EPSIN INTERACTOR 1"/>
    <property type="match status" value="1"/>
</dbReference>
<feature type="compositionally biased region" description="Polar residues" evidence="6">
    <location>
        <begin position="379"/>
        <end position="389"/>
    </location>
</feature>
<feature type="transmembrane region" description="Helical" evidence="7">
    <location>
        <begin position="120"/>
        <end position="139"/>
    </location>
</feature>
<dbReference type="PANTHER" id="PTHR17615">
    <property type="entry name" value="PROTEIN FAM189A"/>
    <property type="match status" value="1"/>
</dbReference>
<name>A0ABC9Y657_GRUJA</name>
<dbReference type="Proteomes" id="UP001623348">
    <property type="component" value="Unassembled WGS sequence"/>
</dbReference>
<keyword evidence="4 7" id="KW-0472">Membrane</keyword>
<evidence type="ECO:0000313" key="9">
    <source>
        <dbReference type="Proteomes" id="UP001623348"/>
    </source>
</evidence>
<evidence type="ECO:0000256" key="4">
    <source>
        <dbReference type="ARBA" id="ARBA00023136"/>
    </source>
</evidence>
<evidence type="ECO:0000256" key="6">
    <source>
        <dbReference type="SAM" id="MobiDB-lite"/>
    </source>
</evidence>
<gene>
    <name evidence="8" type="ORF">GRJ2_002918800</name>
</gene>
<comment type="subcellular location">
    <subcellularLocation>
        <location evidence="1">Membrane</location>
        <topology evidence="1">Multi-pass membrane protein</topology>
    </subcellularLocation>
</comment>
<dbReference type="AlphaFoldDB" id="A0ABC9Y657"/>
<reference evidence="8 9" key="1">
    <citation type="submission" date="2024-06" db="EMBL/GenBank/DDBJ databases">
        <title>The draft genome of Grus japonensis, version 3.</title>
        <authorList>
            <person name="Nabeshima K."/>
            <person name="Suzuki S."/>
            <person name="Onuma M."/>
        </authorList>
    </citation>
    <scope>NUCLEOTIDE SEQUENCE [LARGE SCALE GENOMIC DNA]</scope>
    <source>
        <strain evidence="8 9">451A</strain>
    </source>
</reference>
<keyword evidence="9" id="KW-1185">Reference proteome</keyword>
<evidence type="ECO:0000256" key="2">
    <source>
        <dbReference type="ARBA" id="ARBA00022692"/>
    </source>
</evidence>
<dbReference type="InterPro" id="IPR030431">
    <property type="entry name" value="ENTREP1-3"/>
</dbReference>
<accession>A0ABC9Y657</accession>
<comment type="caution">
    <text evidence="8">The sequence shown here is derived from an EMBL/GenBank/DDBJ whole genome shotgun (WGS) entry which is preliminary data.</text>
</comment>
<proteinExistence type="inferred from homology"/>
<feature type="transmembrane region" description="Helical" evidence="7">
    <location>
        <begin position="229"/>
        <end position="252"/>
    </location>
</feature>
<dbReference type="EMBL" id="BAAFJT010000040">
    <property type="protein sequence ID" value="GAB0204532.1"/>
    <property type="molecule type" value="Genomic_DNA"/>
</dbReference>
<feature type="transmembrane region" description="Helical" evidence="7">
    <location>
        <begin position="145"/>
        <end position="167"/>
    </location>
</feature>
<dbReference type="GO" id="GO:0016020">
    <property type="term" value="C:membrane"/>
    <property type="evidence" value="ECO:0007669"/>
    <property type="project" value="UniProtKB-SubCell"/>
</dbReference>
<organism evidence="8 9">
    <name type="scientific">Grus japonensis</name>
    <name type="common">Japanese crane</name>
    <name type="synonym">Red-crowned crane</name>
    <dbReference type="NCBI Taxonomy" id="30415"/>
    <lineage>
        <taxon>Eukaryota</taxon>
        <taxon>Metazoa</taxon>
        <taxon>Chordata</taxon>
        <taxon>Craniata</taxon>
        <taxon>Vertebrata</taxon>
        <taxon>Euteleostomi</taxon>
        <taxon>Archelosauria</taxon>
        <taxon>Archosauria</taxon>
        <taxon>Dinosauria</taxon>
        <taxon>Saurischia</taxon>
        <taxon>Theropoda</taxon>
        <taxon>Coelurosauria</taxon>
        <taxon>Aves</taxon>
        <taxon>Neognathae</taxon>
        <taxon>Neoaves</taxon>
        <taxon>Gruiformes</taxon>
        <taxon>Gruidae</taxon>
        <taxon>Grus</taxon>
    </lineage>
</organism>